<accession>A0A849BGI5</accession>
<dbReference type="SUPFAM" id="SSF56112">
    <property type="entry name" value="Protein kinase-like (PK-like)"/>
    <property type="match status" value="1"/>
</dbReference>
<dbReference type="GO" id="GO:0016740">
    <property type="term" value="F:transferase activity"/>
    <property type="evidence" value="ECO:0007669"/>
    <property type="project" value="UniProtKB-KW"/>
</dbReference>
<keyword evidence="1" id="KW-0808">Transferase</keyword>
<evidence type="ECO:0000313" key="2">
    <source>
        <dbReference type="Proteomes" id="UP000555552"/>
    </source>
</evidence>
<dbReference type="AlphaFoldDB" id="A0A849BGI5"/>
<dbReference type="InterPro" id="IPR011009">
    <property type="entry name" value="Kinase-like_dom_sf"/>
</dbReference>
<sequence length="281" mass="30360">MRLGPPRANWKPVAQVTDRAGRVLAFVKIGHDELTSTLVRHESDALHLLAERPLADVRVPEVRGTVQQDDLVALVLSPLEAPEPPAGDAATRRVLLDVVSAIAAPDRRARQPWGASAFAGGLARRLAAAGARALPAAQLLRRLMDERGGEELTFAPWHGDLNPGNVRLAARGPSVVWDWERYSEGVPLGLDLLHHDLTSAMDVQPPVAAAASLASRSRAGLESLGLTSSDVLLVTALHLLELVTRYLEDRQDQAGSPLGRIEEWALPALETTVREAVEEHR</sequence>
<gene>
    <name evidence="1" type="ORF">HLB09_00980</name>
</gene>
<dbReference type="Proteomes" id="UP000555552">
    <property type="component" value="Unassembled WGS sequence"/>
</dbReference>
<name>A0A849BGI5_9ACTN</name>
<reference evidence="1 2" key="1">
    <citation type="submission" date="2020-05" db="EMBL/GenBank/DDBJ databases">
        <title>MicrobeNet Type strains.</title>
        <authorList>
            <person name="Nicholson A.C."/>
        </authorList>
    </citation>
    <scope>NUCLEOTIDE SEQUENCE [LARGE SCALE GENOMIC DNA]</scope>
    <source>
        <strain evidence="1 2">JCM 14547</strain>
    </source>
</reference>
<protein>
    <submittedName>
        <fullName evidence="1">Phosphotransferase</fullName>
    </submittedName>
</protein>
<keyword evidence="2" id="KW-1185">Reference proteome</keyword>
<evidence type="ECO:0000313" key="1">
    <source>
        <dbReference type="EMBL" id="NNH21681.1"/>
    </source>
</evidence>
<organism evidence="1 2">
    <name type="scientific">Pseudokineococcus marinus</name>
    <dbReference type="NCBI Taxonomy" id="351215"/>
    <lineage>
        <taxon>Bacteria</taxon>
        <taxon>Bacillati</taxon>
        <taxon>Actinomycetota</taxon>
        <taxon>Actinomycetes</taxon>
        <taxon>Kineosporiales</taxon>
        <taxon>Kineosporiaceae</taxon>
        <taxon>Pseudokineococcus</taxon>
    </lineage>
</organism>
<comment type="caution">
    <text evidence="1">The sequence shown here is derived from an EMBL/GenBank/DDBJ whole genome shotgun (WGS) entry which is preliminary data.</text>
</comment>
<proteinExistence type="predicted"/>
<dbReference type="EMBL" id="JABEMA010000005">
    <property type="protein sequence ID" value="NNH21681.1"/>
    <property type="molecule type" value="Genomic_DNA"/>
</dbReference>